<protein>
    <submittedName>
        <fullName evidence="2">Mini-circle uncharacterized 19.1 kDa protein</fullName>
    </submittedName>
</protein>
<dbReference type="AlphaFoldDB" id="A0A077LU81"/>
<sequence length="209" mass="23110">MSDDAVTPDPAAPLSGAVVPLPDAAATPPGRAAPVALSPGWDGDDRPPIPRRAGEKESLVAYLEHYRRTLEMKTEGLTAEQLSMRSVPPSTMSLHGLLRHLAGVERWWFQLNFRGEDVPMLYYTDEEPDLDFEFPAADDPADAVAAWHRECEVSRRIVDEASLDDLGSPVVPGEDFTLRWLLLRMIAEYAQHCGHADLLRERIDGRTGA</sequence>
<feature type="region of interest" description="Disordered" evidence="1">
    <location>
        <begin position="1"/>
        <end position="52"/>
    </location>
</feature>
<dbReference type="Proteomes" id="UP000035721">
    <property type="component" value="Unassembled WGS sequence"/>
</dbReference>
<dbReference type="STRING" id="1194083.BN12_1090002"/>
<proteinExistence type="predicted"/>
<dbReference type="RefSeq" id="WP_083454612.1">
    <property type="nucleotide sequence ID" value="NZ_HF570958.1"/>
</dbReference>
<evidence type="ECO:0000256" key="1">
    <source>
        <dbReference type="SAM" id="MobiDB-lite"/>
    </source>
</evidence>
<reference evidence="2 3" key="1">
    <citation type="journal article" date="2013" name="ISME J.">
        <title>A metabolic model for members of the genus Tetrasphaera involved in enhanced biological phosphorus removal.</title>
        <authorList>
            <person name="Kristiansen R."/>
            <person name="Nguyen H.T.T."/>
            <person name="Saunders A.M."/>
            <person name="Nielsen J.L."/>
            <person name="Wimmer R."/>
            <person name="Le V.Q."/>
            <person name="McIlroy S.J."/>
            <person name="Petrovski S."/>
            <person name="Seviour R.J."/>
            <person name="Calteau A."/>
            <person name="Nielsen K.L."/>
            <person name="Nielsen P.H."/>
        </authorList>
    </citation>
    <scope>NUCLEOTIDE SEQUENCE [LARGE SCALE GENOMIC DNA]</scope>
    <source>
        <strain evidence="2 3">T1-X7</strain>
    </source>
</reference>
<dbReference type="Pfam" id="PF04978">
    <property type="entry name" value="MST"/>
    <property type="match status" value="1"/>
</dbReference>
<name>A0A077LU81_9MICO</name>
<gene>
    <name evidence="2" type="ORF">BN12_1090002</name>
</gene>
<dbReference type="SUPFAM" id="SSF109854">
    <property type="entry name" value="DinB/YfiT-like putative metalloenzymes"/>
    <property type="match status" value="1"/>
</dbReference>
<dbReference type="Gene3D" id="1.20.120.450">
    <property type="entry name" value="dinb family like domain"/>
    <property type="match status" value="1"/>
</dbReference>
<accession>A0A077LU81</accession>
<dbReference type="OrthoDB" id="4548523at2"/>
<evidence type="ECO:0000313" key="3">
    <source>
        <dbReference type="Proteomes" id="UP000035721"/>
    </source>
</evidence>
<dbReference type="EMBL" id="CAJB01000012">
    <property type="protein sequence ID" value="CCH76137.1"/>
    <property type="molecule type" value="Genomic_DNA"/>
</dbReference>
<dbReference type="InterPro" id="IPR034660">
    <property type="entry name" value="DinB/YfiT-like"/>
</dbReference>
<organism evidence="2 3">
    <name type="scientific">Nostocoides japonicum T1-X7</name>
    <dbReference type="NCBI Taxonomy" id="1194083"/>
    <lineage>
        <taxon>Bacteria</taxon>
        <taxon>Bacillati</taxon>
        <taxon>Actinomycetota</taxon>
        <taxon>Actinomycetes</taxon>
        <taxon>Micrococcales</taxon>
        <taxon>Intrasporangiaceae</taxon>
        <taxon>Nostocoides</taxon>
    </lineage>
</organism>
<comment type="caution">
    <text evidence="2">The sequence shown here is derived from an EMBL/GenBank/DDBJ whole genome shotgun (WGS) entry which is preliminary data.</text>
</comment>
<dbReference type="InterPro" id="IPR007061">
    <property type="entry name" value="MST-like"/>
</dbReference>
<keyword evidence="3" id="KW-1185">Reference proteome</keyword>
<feature type="compositionally biased region" description="Basic and acidic residues" evidence="1">
    <location>
        <begin position="43"/>
        <end position="52"/>
    </location>
</feature>
<evidence type="ECO:0000313" key="2">
    <source>
        <dbReference type="EMBL" id="CCH76137.1"/>
    </source>
</evidence>